<organism evidence="2 3">
    <name type="scientific">Sporosarcina quadrami</name>
    <dbReference type="NCBI Taxonomy" id="2762234"/>
    <lineage>
        <taxon>Bacteria</taxon>
        <taxon>Bacillati</taxon>
        <taxon>Bacillota</taxon>
        <taxon>Bacilli</taxon>
        <taxon>Bacillales</taxon>
        <taxon>Caryophanaceae</taxon>
        <taxon>Sporosarcina</taxon>
    </lineage>
</organism>
<gene>
    <name evidence="2" type="ORF">H9649_17420</name>
</gene>
<name>A0ABR8UF29_9BACL</name>
<accession>A0ABR8UF29</accession>
<reference evidence="2 3" key="1">
    <citation type="submission" date="2020-08" db="EMBL/GenBank/DDBJ databases">
        <title>A Genomic Blueprint of the Chicken Gut Microbiome.</title>
        <authorList>
            <person name="Gilroy R."/>
            <person name="Ravi A."/>
            <person name="Getino M."/>
            <person name="Pursley I."/>
            <person name="Horton D.L."/>
            <person name="Alikhan N.-F."/>
            <person name="Baker D."/>
            <person name="Gharbi K."/>
            <person name="Hall N."/>
            <person name="Watson M."/>
            <person name="Adriaenssens E.M."/>
            <person name="Foster-Nyarko E."/>
            <person name="Jarju S."/>
            <person name="Secka A."/>
            <person name="Antonio M."/>
            <person name="Oren A."/>
            <person name="Chaudhuri R."/>
            <person name="La Ragione R.M."/>
            <person name="Hildebrand F."/>
            <person name="Pallen M.J."/>
        </authorList>
    </citation>
    <scope>NUCLEOTIDE SEQUENCE [LARGE SCALE GENOMIC DNA]</scope>
    <source>
        <strain evidence="2 3">Sa2YVA2</strain>
    </source>
</reference>
<keyword evidence="1" id="KW-0472">Membrane</keyword>
<keyword evidence="1" id="KW-0812">Transmembrane</keyword>
<dbReference type="RefSeq" id="WP_191696176.1">
    <property type="nucleotide sequence ID" value="NZ_JACSQN010000029.1"/>
</dbReference>
<evidence type="ECO:0008006" key="4">
    <source>
        <dbReference type="Google" id="ProtNLM"/>
    </source>
</evidence>
<keyword evidence="3" id="KW-1185">Reference proteome</keyword>
<evidence type="ECO:0000313" key="3">
    <source>
        <dbReference type="Proteomes" id="UP000626786"/>
    </source>
</evidence>
<proteinExistence type="predicted"/>
<evidence type="ECO:0000256" key="1">
    <source>
        <dbReference type="SAM" id="Phobius"/>
    </source>
</evidence>
<dbReference type="EMBL" id="JACSQN010000029">
    <property type="protein sequence ID" value="MBD7986353.1"/>
    <property type="molecule type" value="Genomic_DNA"/>
</dbReference>
<sequence>MRSWRFIVILMLVLIVIGLISFLIGTKSQKQSLNTYVIGDAKVEIFIEENNYQPVLIEGSVFKKKTSVSPIYRNNKDVYFDYTVINIGDFDFIVGAVQSSDVEKVVFQTTALKIEKEVDSDKLFGLLLPSGSVEHPIIILKQGLQVQYPYKKIP</sequence>
<comment type="caution">
    <text evidence="2">The sequence shown here is derived from an EMBL/GenBank/DDBJ whole genome shotgun (WGS) entry which is preliminary data.</text>
</comment>
<feature type="transmembrane region" description="Helical" evidence="1">
    <location>
        <begin position="6"/>
        <end position="24"/>
    </location>
</feature>
<protein>
    <recommendedName>
        <fullName evidence="4">DUF4352 domain-containing protein</fullName>
    </recommendedName>
</protein>
<dbReference type="Proteomes" id="UP000626786">
    <property type="component" value="Unassembled WGS sequence"/>
</dbReference>
<keyword evidence="1" id="KW-1133">Transmembrane helix</keyword>
<evidence type="ECO:0000313" key="2">
    <source>
        <dbReference type="EMBL" id="MBD7986353.1"/>
    </source>
</evidence>